<feature type="compositionally biased region" description="Polar residues" evidence="2">
    <location>
        <begin position="74"/>
        <end position="91"/>
    </location>
</feature>
<feature type="compositionally biased region" description="Polar residues" evidence="2">
    <location>
        <begin position="500"/>
        <end position="509"/>
    </location>
</feature>
<dbReference type="STRING" id="269621.A0A238FGB4"/>
<reference evidence="4" key="1">
    <citation type="submission" date="2016-09" db="EMBL/GenBank/DDBJ databases">
        <authorList>
            <person name="Jeantristanb JTB J.-T."/>
            <person name="Ricardo R."/>
        </authorList>
    </citation>
    <scope>NUCLEOTIDE SEQUENCE [LARGE SCALE GENOMIC DNA]</scope>
</reference>
<organism evidence="3 4">
    <name type="scientific">Microbotryum intermedium</name>
    <dbReference type="NCBI Taxonomy" id="269621"/>
    <lineage>
        <taxon>Eukaryota</taxon>
        <taxon>Fungi</taxon>
        <taxon>Dikarya</taxon>
        <taxon>Basidiomycota</taxon>
        <taxon>Pucciniomycotina</taxon>
        <taxon>Microbotryomycetes</taxon>
        <taxon>Microbotryales</taxon>
        <taxon>Microbotryaceae</taxon>
        <taxon>Microbotryum</taxon>
    </lineage>
</organism>
<feature type="region of interest" description="Disordered" evidence="2">
    <location>
        <begin position="172"/>
        <end position="383"/>
    </location>
</feature>
<feature type="region of interest" description="Disordered" evidence="2">
    <location>
        <begin position="593"/>
        <end position="622"/>
    </location>
</feature>
<feature type="region of interest" description="Disordered" evidence="2">
    <location>
        <begin position="888"/>
        <end position="940"/>
    </location>
</feature>
<accession>A0A238FGB4</accession>
<feature type="region of interest" description="Disordered" evidence="2">
    <location>
        <begin position="680"/>
        <end position="705"/>
    </location>
</feature>
<feature type="region of interest" description="Disordered" evidence="2">
    <location>
        <begin position="792"/>
        <end position="826"/>
    </location>
</feature>
<feature type="compositionally biased region" description="Polar residues" evidence="2">
    <location>
        <begin position="177"/>
        <end position="190"/>
    </location>
</feature>
<feature type="compositionally biased region" description="Polar residues" evidence="2">
    <location>
        <begin position="1379"/>
        <end position="1396"/>
    </location>
</feature>
<evidence type="ECO:0000313" key="4">
    <source>
        <dbReference type="Proteomes" id="UP000198372"/>
    </source>
</evidence>
<feature type="compositionally biased region" description="Polar residues" evidence="2">
    <location>
        <begin position="1074"/>
        <end position="1096"/>
    </location>
</feature>
<feature type="compositionally biased region" description="Low complexity" evidence="2">
    <location>
        <begin position="1537"/>
        <end position="1552"/>
    </location>
</feature>
<gene>
    <name evidence="3" type="ORF">BQ2448_4389</name>
</gene>
<feature type="coiled-coil region" evidence="1">
    <location>
        <begin position="1261"/>
        <end position="1323"/>
    </location>
</feature>
<evidence type="ECO:0000256" key="2">
    <source>
        <dbReference type="SAM" id="MobiDB-lite"/>
    </source>
</evidence>
<evidence type="ECO:0000313" key="3">
    <source>
        <dbReference type="EMBL" id="SCV72852.1"/>
    </source>
</evidence>
<dbReference type="EMBL" id="FMSP01000009">
    <property type="protein sequence ID" value="SCV72852.1"/>
    <property type="molecule type" value="Genomic_DNA"/>
</dbReference>
<feature type="compositionally biased region" description="Polar residues" evidence="2">
    <location>
        <begin position="238"/>
        <end position="247"/>
    </location>
</feature>
<feature type="compositionally biased region" description="Basic and acidic residues" evidence="2">
    <location>
        <begin position="1097"/>
        <end position="1112"/>
    </location>
</feature>
<feature type="region of interest" description="Disordered" evidence="2">
    <location>
        <begin position="399"/>
        <end position="529"/>
    </location>
</feature>
<feature type="compositionally biased region" description="Basic residues" evidence="2">
    <location>
        <begin position="192"/>
        <end position="204"/>
    </location>
</feature>
<proteinExistence type="predicted"/>
<name>A0A238FGB4_9BASI</name>
<keyword evidence="1" id="KW-0175">Coiled coil</keyword>
<feature type="compositionally biased region" description="Basic and acidic residues" evidence="2">
    <location>
        <begin position="266"/>
        <end position="276"/>
    </location>
</feature>
<feature type="region of interest" description="Disordered" evidence="2">
    <location>
        <begin position="958"/>
        <end position="1011"/>
    </location>
</feature>
<feature type="compositionally biased region" description="Polar residues" evidence="2">
    <location>
        <begin position="812"/>
        <end position="825"/>
    </location>
</feature>
<feature type="compositionally biased region" description="Basic and acidic residues" evidence="2">
    <location>
        <begin position="990"/>
        <end position="1005"/>
    </location>
</feature>
<feature type="compositionally biased region" description="Polar residues" evidence="2">
    <location>
        <begin position="277"/>
        <end position="288"/>
    </location>
</feature>
<feature type="compositionally biased region" description="Basic and acidic residues" evidence="2">
    <location>
        <begin position="1163"/>
        <end position="1172"/>
    </location>
</feature>
<feature type="region of interest" description="Disordered" evidence="2">
    <location>
        <begin position="1"/>
        <end position="39"/>
    </location>
</feature>
<feature type="compositionally biased region" description="Polar residues" evidence="2">
    <location>
        <begin position="361"/>
        <end position="370"/>
    </location>
</feature>
<feature type="compositionally biased region" description="Polar residues" evidence="2">
    <location>
        <begin position="407"/>
        <end position="426"/>
    </location>
</feature>
<dbReference type="Proteomes" id="UP000198372">
    <property type="component" value="Unassembled WGS sequence"/>
</dbReference>
<feature type="compositionally biased region" description="Low complexity" evidence="2">
    <location>
        <begin position="1578"/>
        <end position="1587"/>
    </location>
</feature>
<feature type="region of interest" description="Disordered" evidence="2">
    <location>
        <begin position="1471"/>
        <end position="1604"/>
    </location>
</feature>
<feature type="region of interest" description="Disordered" evidence="2">
    <location>
        <begin position="1334"/>
        <end position="1403"/>
    </location>
</feature>
<feature type="compositionally biased region" description="Low complexity" evidence="2">
    <location>
        <begin position="488"/>
        <end position="499"/>
    </location>
</feature>
<keyword evidence="4" id="KW-1185">Reference proteome</keyword>
<feature type="compositionally biased region" description="Basic and acidic residues" evidence="2">
    <location>
        <begin position="1588"/>
        <end position="1604"/>
    </location>
</feature>
<feature type="compositionally biased region" description="Polar residues" evidence="2">
    <location>
        <begin position="326"/>
        <end position="353"/>
    </location>
</feature>
<sequence length="1604" mass="169489">MSGIPAPTPVSQAAAPSKLPIRPATSPSASPIPRSVSDTSYASKYGFKHSAAAASVSAPLTTVAGANGNGSGSTSMPRSASAKQITTNEPNSSSSSTMPAIRTFRNRFLGGSIKRGSKIAAQAGPKVVIRAAEPPPFVATISTTTTTIHKSRDGSLKDAGLLSPQDFDFHPAKMANGQPTSRPTSISGSSVGRKKGIFGFRRRTSMPAESISLPPQPTVSPRFQKQVSRRSIDDESKSATSLVNTRISPAKVASISASTRLSAAPSHDDEHSRDPTSVHSSRHLTQSPVMIESKPLSPSKRDSSLRLASPPPVPLHLTPAKRGHSETSNVEEWVNAEQSIETPHQRPTSSRVSSLLEVERSPSSTSSLMKQGSPEGLSIHKHSLAPNKDDLAYRRHSISPVLGTLVFPQSSRRSFETRSTGAQSGSRSRETSPLPDEVACPVSASEPAAAVDTNADAQDTLQAAVPPAKVPDTGSDIPELVPSEPEAPSSSQHRPQSQSTTVESRSSIDTFGEPRAQSVLPSPIPDSLRSSLLLDQSGLSKRFSAIEAARKNPAAAMRSVGSGSPVLVQHEDDFSELPTSSRGPRVGLRAHVSAHEVEEESERVQYVDTMPRPPTDGFDPEDLRGKRLSGRSHLASPLEDLVFQLGGRRLSSDGGSMIGSGVTSIGQLIQVPDQGVLGGTSPSISIAPSSSASSGGQGLSGDDAGALASFPDPGLAYLDYVLNLTDGPLTLDQMEREIDRMEAELALTGGGARSKRFATLGIDDSMLGPMDVATPPRGGKRKSVELAGVLDDLTSPLTRPPPPTGSFEMERNASQTSSNLSSDITPRTARRWSIVEVERAYERMKRILASASSKSMTAMSDSGTINESASELGDVAVEDAFETTLARARAKENPAKAVLGSSDDDDDREELLLTPPPVRTRTFSSPQTTPTHRHSGFRDLKLGSPAVKALRESVARPGSLILSPNRSEGVRRTVRTNSSSTGGSLEETALEDRPSRRHTVHESTLTRRSSGDVFDATRNTIEGLAVKRGSDTSRLGASILSARPAMIASTGTGTSEDGGWATLMSSLTFAQSGVSPYSNGASRTPSSPAKSSLQQRSMDELGPRAAHVRTETSETTPRRRGVQITPHERPSSVASEPKRATCTWYPSTPNRHVHRREASLSSADERDSLDDTQRTLVDSSDLTMAKVRGMDKLEIFFRYTSVKAELDKAVLERDALLDALGETRATLMDVRSHRDALLEELKVEKARKGGQSDATSADAALAQLEQVRATWEARALDAAEELERAKQEVSAARQEIMDSREREDTLEREVLALEEKASAMEAIQVTLAAGVTSLARRPGSNGTSPRLGSPRVGSPRAGSTGLGVGGVPPTRPPRRVSTDDLTSLGSPRAKSSSPTKVSPLGLPAAPSTPAALFAQAYRIRASSAASSGNASDDSQGLVDATVTMLGGQGSSPLMEQRAAFGPKSSFGSLAGTPLKSRSLGHSTQAASLSGLGVMGMTNEETRSSASSAQSQTMPKVRTKSRLPFPSFGASPKSRLPSRLASKSSMASSSTASDFGGDHLPPPSAEQREKAWDPKASQGSSSGSVGVGKLREDDERFLKDLLQEE</sequence>
<feature type="region of interest" description="Disordered" evidence="2">
    <location>
        <begin position="1074"/>
        <end position="1172"/>
    </location>
</feature>
<feature type="compositionally biased region" description="Low complexity" evidence="2">
    <location>
        <begin position="681"/>
        <end position="705"/>
    </location>
</feature>
<evidence type="ECO:0000256" key="1">
    <source>
        <dbReference type="SAM" id="Coils"/>
    </source>
</evidence>
<feature type="compositionally biased region" description="Polar residues" evidence="2">
    <location>
        <begin position="921"/>
        <end position="930"/>
    </location>
</feature>
<protein>
    <submittedName>
        <fullName evidence="3">BQ2448_4389 protein</fullName>
    </submittedName>
</protein>
<dbReference type="OrthoDB" id="2536683at2759"/>
<feature type="region of interest" description="Disordered" evidence="2">
    <location>
        <begin position="62"/>
        <end position="100"/>
    </location>
</feature>